<keyword evidence="3" id="KW-0472">Membrane</keyword>
<comment type="caution">
    <text evidence="4">The sequence shown here is derived from an EMBL/GenBank/DDBJ whole genome shotgun (WGS) entry which is preliminary data.</text>
</comment>
<keyword evidence="5" id="KW-1185">Reference proteome</keyword>
<dbReference type="RefSeq" id="WP_251224062.1">
    <property type="nucleotide sequence ID" value="NZ_JAMBOL010000013.1"/>
</dbReference>
<protein>
    <submittedName>
        <fullName evidence="4">ComGF family competence protein</fullName>
    </submittedName>
</protein>
<evidence type="ECO:0000256" key="3">
    <source>
        <dbReference type="SAM" id="Phobius"/>
    </source>
</evidence>
<dbReference type="Pfam" id="PF15980">
    <property type="entry name" value="ComGF"/>
    <property type="match status" value="1"/>
</dbReference>
<keyword evidence="3" id="KW-0812">Transmembrane</keyword>
<feature type="transmembrane region" description="Helical" evidence="3">
    <location>
        <begin position="12"/>
        <end position="34"/>
    </location>
</feature>
<sequence>MKNVFTPHDEKGFTLLEMLLVLSLILLLLSLFPLMMNVNLSASKVFPGQDQEVTMFFNHLSKDIREATEVVGGRNQLLIEKGGNESLFIELMPSQQIRRLRNGLGHVLLLERVRSFSCRTTGRLVHCEVELTAGVKKQRTMAMLYPYERREAEGD</sequence>
<gene>
    <name evidence="4" type="ORF">M3202_14415</name>
</gene>
<dbReference type="GO" id="GO:0009986">
    <property type="term" value="C:cell surface"/>
    <property type="evidence" value="ECO:0007669"/>
    <property type="project" value="UniProtKB-SubCell"/>
</dbReference>
<dbReference type="Proteomes" id="UP001139179">
    <property type="component" value="Unassembled WGS sequence"/>
</dbReference>
<keyword evidence="3" id="KW-1133">Transmembrane helix</keyword>
<comment type="subcellular location">
    <subcellularLocation>
        <location evidence="1">Cell surface</location>
    </subcellularLocation>
</comment>
<dbReference type="Pfam" id="PF07963">
    <property type="entry name" value="N_methyl"/>
    <property type="match status" value="1"/>
</dbReference>
<reference evidence="4" key="1">
    <citation type="submission" date="2022-05" db="EMBL/GenBank/DDBJ databases">
        <title>Comparative Genomics of Spacecraft Associated Microbes.</title>
        <authorList>
            <person name="Tran M.T."/>
            <person name="Wright A."/>
            <person name="Seuylemezian A."/>
            <person name="Eisen J."/>
            <person name="Coil D."/>
        </authorList>
    </citation>
    <scope>NUCLEOTIDE SEQUENCE</scope>
    <source>
        <strain evidence="4">214.1.1</strain>
    </source>
</reference>
<evidence type="ECO:0000256" key="2">
    <source>
        <dbReference type="ARBA" id="ARBA00023287"/>
    </source>
</evidence>
<dbReference type="NCBIfam" id="NF041002">
    <property type="entry name" value="pilin_ComGF"/>
    <property type="match status" value="1"/>
</dbReference>
<dbReference type="AlphaFoldDB" id="A0A9X2INT8"/>
<dbReference type="InterPro" id="IPR016977">
    <property type="entry name" value="ComGF"/>
</dbReference>
<accession>A0A9X2INT8</accession>
<keyword evidence="2" id="KW-0178">Competence</keyword>
<dbReference type="EMBL" id="JAMBOL010000013">
    <property type="protein sequence ID" value="MCM3715279.1"/>
    <property type="molecule type" value="Genomic_DNA"/>
</dbReference>
<dbReference type="GO" id="GO:0030420">
    <property type="term" value="P:establishment of competence for transformation"/>
    <property type="evidence" value="ECO:0007669"/>
    <property type="project" value="UniProtKB-KW"/>
</dbReference>
<organism evidence="4 5">
    <name type="scientific">Halalkalibacter oceani</name>
    <dbReference type="NCBI Taxonomy" id="1653776"/>
    <lineage>
        <taxon>Bacteria</taxon>
        <taxon>Bacillati</taxon>
        <taxon>Bacillota</taxon>
        <taxon>Bacilli</taxon>
        <taxon>Bacillales</taxon>
        <taxon>Bacillaceae</taxon>
        <taxon>Halalkalibacter</taxon>
    </lineage>
</organism>
<dbReference type="NCBIfam" id="TIGR02532">
    <property type="entry name" value="IV_pilin_GFxxxE"/>
    <property type="match status" value="1"/>
</dbReference>
<evidence type="ECO:0000256" key="1">
    <source>
        <dbReference type="ARBA" id="ARBA00004241"/>
    </source>
</evidence>
<evidence type="ECO:0000313" key="5">
    <source>
        <dbReference type="Proteomes" id="UP001139179"/>
    </source>
</evidence>
<evidence type="ECO:0000313" key="4">
    <source>
        <dbReference type="EMBL" id="MCM3715279.1"/>
    </source>
</evidence>
<dbReference type="InterPro" id="IPR012902">
    <property type="entry name" value="N_methyl_site"/>
</dbReference>
<name>A0A9X2INT8_9BACI</name>
<dbReference type="PROSITE" id="PS00409">
    <property type="entry name" value="PROKAR_NTER_METHYL"/>
    <property type="match status" value="1"/>
</dbReference>
<proteinExistence type="predicted"/>